<evidence type="ECO:0000256" key="2">
    <source>
        <dbReference type="ARBA" id="ARBA00022475"/>
    </source>
</evidence>
<evidence type="ECO:0000256" key="4">
    <source>
        <dbReference type="ARBA" id="ARBA00022989"/>
    </source>
</evidence>
<comment type="caution">
    <text evidence="7">The sequence shown here is derived from an EMBL/GenBank/DDBJ whole genome shotgun (WGS) entry which is preliminary data.</text>
</comment>
<dbReference type="Proteomes" id="UP000605676">
    <property type="component" value="Unassembled WGS sequence"/>
</dbReference>
<feature type="transmembrane region" description="Helical" evidence="6">
    <location>
        <begin position="348"/>
        <end position="369"/>
    </location>
</feature>
<feature type="transmembrane region" description="Helical" evidence="6">
    <location>
        <begin position="375"/>
        <end position="398"/>
    </location>
</feature>
<dbReference type="PANTHER" id="PTHR30250:SF28">
    <property type="entry name" value="POLYSACCHARIDE BIOSYNTHESIS PROTEIN"/>
    <property type="match status" value="1"/>
</dbReference>
<reference evidence="7 8" key="1">
    <citation type="submission" date="2021-01" db="EMBL/GenBank/DDBJ databases">
        <title>Carboxyliciviraga sp.nov., isolated from coastal sediments.</title>
        <authorList>
            <person name="Lu D."/>
            <person name="Zhang T."/>
        </authorList>
    </citation>
    <scope>NUCLEOTIDE SEQUENCE [LARGE SCALE GENOMIC DNA]</scope>
    <source>
        <strain evidence="7 8">N1Y132</strain>
    </source>
</reference>
<feature type="transmembrane region" description="Helical" evidence="6">
    <location>
        <begin position="318"/>
        <end position="341"/>
    </location>
</feature>
<sequence>MIKGSGIAQLMSICALPLFTRLYTSSLLGDYFLYVAIATLLSVGLSLQSHLTIVLAKTKDEAQENCFFALVINAITHSGLYFLLFLIGWLLPFIKPELEIPKLVYLYPLGSFLLSLQLIFEGYLNYNSSYKVMSKGRILRVSLMLVIQILTVWLFGPTINTLILGHLAGVLSVLVYIYICTNPFPDSKPYSGIAKFKNTYKDILVYNTGISLINSASNQLPLLIIKILFGAEAVGYYGMALRIFSTPLNLVGQNIGIVFYKKCAERLNKGNNLRVLLKSTIVTLVKFGVIPLVLLMLFSKPILVLVLGSEWGISGQLIQYLSPWLFLMYISSSVSYLITVLKLQKLMLVYEGFLLIFRITVLMLGYYVFNSFHISVGGISSVGFIFNVFFVYLLWSFVKKYDRGLKSNLYE</sequence>
<organism evidence="7 8">
    <name type="scientific">Carboxylicivirga marina</name>
    <dbReference type="NCBI Taxonomy" id="2800988"/>
    <lineage>
        <taxon>Bacteria</taxon>
        <taxon>Pseudomonadati</taxon>
        <taxon>Bacteroidota</taxon>
        <taxon>Bacteroidia</taxon>
        <taxon>Marinilabiliales</taxon>
        <taxon>Marinilabiliaceae</taxon>
        <taxon>Carboxylicivirga</taxon>
    </lineage>
</organism>
<dbReference type="Pfam" id="PF13440">
    <property type="entry name" value="Polysacc_synt_3"/>
    <property type="match status" value="1"/>
</dbReference>
<feature type="transmembrane region" description="Helical" evidence="6">
    <location>
        <begin position="103"/>
        <end position="126"/>
    </location>
</feature>
<accession>A0ABS1HMA5</accession>
<feature type="transmembrane region" description="Helical" evidence="6">
    <location>
        <begin position="275"/>
        <end position="298"/>
    </location>
</feature>
<keyword evidence="5 6" id="KW-0472">Membrane</keyword>
<evidence type="ECO:0000256" key="6">
    <source>
        <dbReference type="SAM" id="Phobius"/>
    </source>
</evidence>
<dbReference type="InterPro" id="IPR050833">
    <property type="entry name" value="Poly_Biosynth_Transport"/>
</dbReference>
<keyword evidence="4 6" id="KW-1133">Transmembrane helix</keyword>
<protein>
    <submittedName>
        <fullName evidence="7">Oligosaccharide flippase family protein</fullName>
    </submittedName>
</protein>
<evidence type="ECO:0000256" key="3">
    <source>
        <dbReference type="ARBA" id="ARBA00022692"/>
    </source>
</evidence>
<dbReference type="RefSeq" id="WP_200465904.1">
    <property type="nucleotide sequence ID" value="NZ_JAENRR010000039.1"/>
</dbReference>
<proteinExistence type="predicted"/>
<feature type="transmembrane region" description="Helical" evidence="6">
    <location>
        <begin position="67"/>
        <end position="91"/>
    </location>
</feature>
<keyword evidence="8" id="KW-1185">Reference proteome</keyword>
<comment type="subcellular location">
    <subcellularLocation>
        <location evidence="1">Cell membrane</location>
        <topology evidence="1">Multi-pass membrane protein</topology>
    </subcellularLocation>
</comment>
<evidence type="ECO:0000256" key="1">
    <source>
        <dbReference type="ARBA" id="ARBA00004651"/>
    </source>
</evidence>
<evidence type="ECO:0000313" key="7">
    <source>
        <dbReference type="EMBL" id="MBK3518677.1"/>
    </source>
</evidence>
<feature type="transmembrane region" description="Helical" evidence="6">
    <location>
        <begin position="31"/>
        <end position="55"/>
    </location>
</feature>
<feature type="transmembrane region" description="Helical" evidence="6">
    <location>
        <begin position="162"/>
        <end position="179"/>
    </location>
</feature>
<dbReference type="PANTHER" id="PTHR30250">
    <property type="entry name" value="PST FAMILY PREDICTED COLANIC ACID TRANSPORTER"/>
    <property type="match status" value="1"/>
</dbReference>
<name>A0ABS1HMA5_9BACT</name>
<gene>
    <name evidence="7" type="ORF">JIV24_15125</name>
</gene>
<keyword evidence="3 6" id="KW-0812">Transmembrane</keyword>
<feature type="transmembrane region" description="Helical" evidence="6">
    <location>
        <begin position="138"/>
        <end position="156"/>
    </location>
</feature>
<dbReference type="EMBL" id="JAENRR010000039">
    <property type="protein sequence ID" value="MBK3518677.1"/>
    <property type="molecule type" value="Genomic_DNA"/>
</dbReference>
<evidence type="ECO:0000313" key="8">
    <source>
        <dbReference type="Proteomes" id="UP000605676"/>
    </source>
</evidence>
<evidence type="ECO:0000256" key="5">
    <source>
        <dbReference type="ARBA" id="ARBA00023136"/>
    </source>
</evidence>
<keyword evidence="2" id="KW-1003">Cell membrane</keyword>